<dbReference type="InterPro" id="IPR053151">
    <property type="entry name" value="RNase_H-like"/>
</dbReference>
<dbReference type="CDD" id="cd06222">
    <property type="entry name" value="RNase_H_like"/>
    <property type="match status" value="1"/>
</dbReference>
<proteinExistence type="predicted"/>
<dbReference type="Proteomes" id="UP001281410">
    <property type="component" value="Unassembled WGS sequence"/>
</dbReference>
<organism evidence="1 2">
    <name type="scientific">Dipteronia sinensis</name>
    <dbReference type="NCBI Taxonomy" id="43782"/>
    <lineage>
        <taxon>Eukaryota</taxon>
        <taxon>Viridiplantae</taxon>
        <taxon>Streptophyta</taxon>
        <taxon>Embryophyta</taxon>
        <taxon>Tracheophyta</taxon>
        <taxon>Spermatophyta</taxon>
        <taxon>Magnoliopsida</taxon>
        <taxon>eudicotyledons</taxon>
        <taxon>Gunneridae</taxon>
        <taxon>Pentapetalae</taxon>
        <taxon>rosids</taxon>
        <taxon>malvids</taxon>
        <taxon>Sapindales</taxon>
        <taxon>Sapindaceae</taxon>
        <taxon>Hippocastanoideae</taxon>
        <taxon>Acereae</taxon>
        <taxon>Dipteronia</taxon>
    </lineage>
</organism>
<dbReference type="SUPFAM" id="SSF53098">
    <property type="entry name" value="Ribonuclease H-like"/>
    <property type="match status" value="1"/>
</dbReference>
<dbReference type="AlphaFoldDB" id="A0AAE0AK46"/>
<evidence type="ECO:0000313" key="2">
    <source>
        <dbReference type="Proteomes" id="UP001281410"/>
    </source>
</evidence>
<accession>A0AAE0AK46</accession>
<dbReference type="PANTHER" id="PTHR47723:SF22">
    <property type="entry name" value="RNASE H TYPE-1 DOMAIN-CONTAINING PROTEIN"/>
    <property type="match status" value="1"/>
</dbReference>
<reference evidence="1" key="1">
    <citation type="journal article" date="2023" name="Plant J.">
        <title>Genome sequences and population genomics provide insights into the demographic history, inbreeding, and mutation load of two 'living fossil' tree species of Dipteronia.</title>
        <authorList>
            <person name="Feng Y."/>
            <person name="Comes H.P."/>
            <person name="Chen J."/>
            <person name="Zhu S."/>
            <person name="Lu R."/>
            <person name="Zhang X."/>
            <person name="Li P."/>
            <person name="Qiu J."/>
            <person name="Olsen K.M."/>
            <person name="Qiu Y."/>
        </authorList>
    </citation>
    <scope>NUCLEOTIDE SEQUENCE</scope>
    <source>
        <strain evidence="1">NBL</strain>
    </source>
</reference>
<dbReference type="EMBL" id="JANJYJ010000004">
    <property type="protein sequence ID" value="KAK3219105.1"/>
    <property type="molecule type" value="Genomic_DNA"/>
</dbReference>
<protein>
    <recommendedName>
        <fullName evidence="3">RNase H type-1 domain-containing protein</fullName>
    </recommendedName>
</protein>
<evidence type="ECO:0008006" key="3">
    <source>
        <dbReference type="Google" id="ProtNLM"/>
    </source>
</evidence>
<dbReference type="Gene3D" id="3.30.420.10">
    <property type="entry name" value="Ribonuclease H-like superfamily/Ribonuclease H"/>
    <property type="match status" value="1"/>
</dbReference>
<comment type="caution">
    <text evidence="1">The sequence shown here is derived from an EMBL/GenBank/DDBJ whole genome shotgun (WGS) entry which is preliminary data.</text>
</comment>
<evidence type="ECO:0000313" key="1">
    <source>
        <dbReference type="EMBL" id="KAK3219105.1"/>
    </source>
</evidence>
<dbReference type="InterPro" id="IPR012337">
    <property type="entry name" value="RNaseH-like_sf"/>
</dbReference>
<dbReference type="InterPro" id="IPR044730">
    <property type="entry name" value="RNase_H-like_dom_plant"/>
</dbReference>
<sequence>MAWKALSLEGEVKKKPFRLGEQPMTLFFKVHRVFEDLNGCVSSSSRTPWQGICSRKVELFTWQLLRGGVCAGEVLQKFGIRGLKFNVDDFTLGKSGPAGIRGVLKDSSGKVLYMFATFIGVHNSNSAEIFAIHQACAFCVWFPSFVDRNIKVVSDSKLAGSRINNGGIGNLKNVNEIYDIRGFLELLGGMVVCYASRVSNSLTDSLANMGSSMSGDFVEWSDFG</sequence>
<dbReference type="InterPro" id="IPR036397">
    <property type="entry name" value="RNaseH_sf"/>
</dbReference>
<keyword evidence="2" id="KW-1185">Reference proteome</keyword>
<name>A0AAE0AK46_9ROSI</name>
<gene>
    <name evidence="1" type="ORF">Dsin_013075</name>
</gene>
<dbReference type="GO" id="GO:0003676">
    <property type="term" value="F:nucleic acid binding"/>
    <property type="evidence" value="ECO:0007669"/>
    <property type="project" value="InterPro"/>
</dbReference>
<dbReference type="PANTHER" id="PTHR47723">
    <property type="entry name" value="OS05G0353850 PROTEIN"/>
    <property type="match status" value="1"/>
</dbReference>